<dbReference type="STRING" id="2018661.A0A2A2JD73"/>
<feature type="domain" description="PAZ" evidence="3">
    <location>
        <begin position="355"/>
        <end position="496"/>
    </location>
</feature>
<dbReference type="InterPro" id="IPR012337">
    <property type="entry name" value="RNaseH-like_sf"/>
</dbReference>
<dbReference type="InterPro" id="IPR036085">
    <property type="entry name" value="PAZ_dom_sf"/>
</dbReference>
<dbReference type="GO" id="GO:0003723">
    <property type="term" value="F:RNA binding"/>
    <property type="evidence" value="ECO:0007669"/>
    <property type="project" value="InterPro"/>
</dbReference>
<feature type="region of interest" description="Disordered" evidence="2">
    <location>
        <begin position="1"/>
        <end position="67"/>
    </location>
</feature>
<dbReference type="PROSITE" id="PS50821">
    <property type="entry name" value="PAZ"/>
    <property type="match status" value="1"/>
</dbReference>
<dbReference type="EMBL" id="LIAE01010516">
    <property type="protein sequence ID" value="PAV59539.1"/>
    <property type="molecule type" value="Genomic_DNA"/>
</dbReference>
<dbReference type="PANTHER" id="PTHR22891">
    <property type="entry name" value="EUKARYOTIC TRANSLATION INITIATION FACTOR 2C"/>
    <property type="match status" value="1"/>
</dbReference>
<evidence type="ECO:0008006" key="7">
    <source>
        <dbReference type="Google" id="ProtNLM"/>
    </source>
</evidence>
<evidence type="ECO:0000313" key="5">
    <source>
        <dbReference type="EMBL" id="PAV59539.1"/>
    </source>
</evidence>
<dbReference type="InterPro" id="IPR003100">
    <property type="entry name" value="PAZ_dom"/>
</dbReference>
<name>A0A2A2JD73_9BILA</name>
<dbReference type="SMART" id="SM00949">
    <property type="entry name" value="PAZ"/>
    <property type="match status" value="1"/>
</dbReference>
<proteinExistence type="inferred from homology"/>
<dbReference type="CDD" id="cd02846">
    <property type="entry name" value="PAZ_argonaute_like"/>
    <property type="match status" value="1"/>
</dbReference>
<dbReference type="Pfam" id="PF02170">
    <property type="entry name" value="PAZ"/>
    <property type="match status" value="1"/>
</dbReference>
<dbReference type="InterPro" id="IPR003165">
    <property type="entry name" value="Piwi"/>
</dbReference>
<feature type="compositionally biased region" description="Basic and acidic residues" evidence="2">
    <location>
        <begin position="451"/>
        <end position="461"/>
    </location>
</feature>
<evidence type="ECO:0000256" key="1">
    <source>
        <dbReference type="RuleBase" id="RU361178"/>
    </source>
</evidence>
<dbReference type="SUPFAM" id="SSF53098">
    <property type="entry name" value="Ribonuclease H-like"/>
    <property type="match status" value="1"/>
</dbReference>
<dbReference type="Gene3D" id="3.30.420.10">
    <property type="entry name" value="Ribonuclease H-like superfamily/Ribonuclease H"/>
    <property type="match status" value="1"/>
</dbReference>
<dbReference type="InterPro" id="IPR036397">
    <property type="entry name" value="RNaseH_sf"/>
</dbReference>
<reference evidence="5 6" key="1">
    <citation type="journal article" date="2017" name="Curr. Biol.">
        <title>Genome architecture and evolution of a unichromosomal asexual nematode.</title>
        <authorList>
            <person name="Fradin H."/>
            <person name="Zegar C."/>
            <person name="Gutwein M."/>
            <person name="Lucas J."/>
            <person name="Kovtun M."/>
            <person name="Corcoran D."/>
            <person name="Baugh L.R."/>
            <person name="Kiontke K."/>
            <person name="Gunsalus K."/>
            <person name="Fitch D.H."/>
            <person name="Piano F."/>
        </authorList>
    </citation>
    <scope>NUCLEOTIDE SEQUENCE [LARGE SCALE GENOMIC DNA]</scope>
    <source>
        <strain evidence="5">PF1309</strain>
    </source>
</reference>
<evidence type="ECO:0000313" key="6">
    <source>
        <dbReference type="Proteomes" id="UP000218231"/>
    </source>
</evidence>
<dbReference type="SMART" id="SM00950">
    <property type="entry name" value="Piwi"/>
    <property type="match status" value="1"/>
</dbReference>
<feature type="domain" description="Piwi" evidence="4">
    <location>
        <begin position="683"/>
        <end position="998"/>
    </location>
</feature>
<evidence type="ECO:0000256" key="2">
    <source>
        <dbReference type="SAM" id="MobiDB-lite"/>
    </source>
</evidence>
<dbReference type="PROSITE" id="PS50822">
    <property type="entry name" value="PIWI"/>
    <property type="match status" value="1"/>
</dbReference>
<feature type="region of interest" description="Disordered" evidence="2">
    <location>
        <begin position="448"/>
        <end position="469"/>
    </location>
</feature>
<dbReference type="Gene3D" id="3.40.50.2300">
    <property type="match status" value="1"/>
</dbReference>
<evidence type="ECO:0000259" key="3">
    <source>
        <dbReference type="PROSITE" id="PS50821"/>
    </source>
</evidence>
<dbReference type="Proteomes" id="UP000218231">
    <property type="component" value="Unassembled WGS sequence"/>
</dbReference>
<comment type="caution">
    <text evidence="5">The sequence shown here is derived from an EMBL/GenBank/DDBJ whole genome shotgun (WGS) entry which is preliminary data.</text>
</comment>
<dbReference type="Pfam" id="PF02171">
    <property type="entry name" value="Piwi"/>
    <property type="match status" value="1"/>
</dbReference>
<organism evidence="5 6">
    <name type="scientific">Diploscapter pachys</name>
    <dbReference type="NCBI Taxonomy" id="2018661"/>
    <lineage>
        <taxon>Eukaryota</taxon>
        <taxon>Metazoa</taxon>
        <taxon>Ecdysozoa</taxon>
        <taxon>Nematoda</taxon>
        <taxon>Chromadorea</taxon>
        <taxon>Rhabditida</taxon>
        <taxon>Rhabditina</taxon>
        <taxon>Rhabditomorpha</taxon>
        <taxon>Rhabditoidea</taxon>
        <taxon>Rhabditidae</taxon>
        <taxon>Diploscapter</taxon>
    </lineage>
</organism>
<keyword evidence="6" id="KW-1185">Reference proteome</keyword>
<dbReference type="SUPFAM" id="SSF101690">
    <property type="entry name" value="PAZ domain"/>
    <property type="match status" value="1"/>
</dbReference>
<feature type="compositionally biased region" description="Low complexity" evidence="2">
    <location>
        <begin position="32"/>
        <end position="49"/>
    </location>
</feature>
<accession>A0A2A2JD73</accession>
<sequence>MMGNADESRLGVNFKGEPTGGARLPPGHKPRNGAAGEQNEGSEGSSSGSGFLGKTTITGTEGRKFAEGKIKEMGGKVGSMKEAPAPLSPKPDASAPDLTVFTNAFGLALPAESYTAYVIGFIDRLLQILDPHVCKRGYKCHVEVRGVKREQEYDFLEPRPDTIESVDSNASRRCLRIWEYLLRNEARLQRAGLVYYDGGHVIYSLMDFFAGTQQDSFTFTVAGKEAEDLSADQFDMIFFTVNKVEDSYQRESIMRHLAYYSSGSNSDVTFAELVLIQYCLNNTSEFLVRRGKVYLLDGKKHGFTPFDCPVIDGHIELKIGMSKGIRLVQGPQGFGHVHSAVVIDTHKMVSQVEGPLLSLISEQSRMRQQLSGAELELFSHLHDFRVESQHGSKKRRYFVSELANVNSLTHEFDLEGQARRVTVKQYFRERYNIQLEFPGLPLLKLKRKKKSPTEIEKKNKETEEEANENIKEQRKTLGKHDETMFHMPIELLWLVGNSGVALYQLCKAQAAEITSQCIVPPSVRRANIAGMHKATCLSDENNNLITGTGIVVDNVGMKVPARILQAPQIQHGRGDLSSGGAMWRTPPGAKYLIPAVISKWAIYYVPFQSGSGHHEKMRTALQLSERDIRRVCRLQGFVERLILTCQSKGMNLPMPLEVHKVAQSDKVGIFRTVERSRKLGAQFAIFVIDEKLDLHEHLKMAECDFEVVTQELQAKTVNAVLKEGRSATLENIVHKMNCKNGGLNNNIVCNPAHGQSYKNWTSPNRLYIGIVMSREAVQGKSRPTCVGYCSNHSKEPMAFLGDFAFMPARYDNIILVAPDIVKTVIGKYMKEHGKAFPKEIVVYRIGHSDSSIRDVLHYELQLVDLTLSCLAAEHGHNKPLLQYIAASKQHSIRFFPQGMDPADKPPLQNLKAGSAIDEGVVNPHLRQFFLNSHTTLQGTSRTPSYTVLRDDLAYGMDELKNQTNCLAHLHQIVNLPTSLPSPLYIAGEYAKRGAMLLDQYMTRIGSIDAGRSIESLMEECLKLTRALELEHVPLFRDKRINA</sequence>
<evidence type="ECO:0000259" key="4">
    <source>
        <dbReference type="PROSITE" id="PS50822"/>
    </source>
</evidence>
<gene>
    <name evidence="5" type="ORF">WR25_23047</name>
</gene>
<dbReference type="AlphaFoldDB" id="A0A2A2JD73"/>
<dbReference type="OrthoDB" id="5868801at2759"/>
<protein>
    <recommendedName>
        <fullName evidence="7">Piwi domain-containing protein</fullName>
    </recommendedName>
</protein>
<comment type="similarity">
    <text evidence="1">Belongs to the argonaute family.</text>
</comment>
<dbReference type="Gene3D" id="2.170.260.10">
    <property type="entry name" value="paz domain"/>
    <property type="match status" value="1"/>
</dbReference>